<evidence type="ECO:0000313" key="2">
    <source>
        <dbReference type="Proteomes" id="UP000260793"/>
    </source>
</evidence>
<dbReference type="EMBL" id="QSQN01000020">
    <property type="protein sequence ID" value="RGK39303.1"/>
    <property type="molecule type" value="Genomic_DNA"/>
</dbReference>
<dbReference type="Proteomes" id="UP000260793">
    <property type="component" value="Unassembled WGS sequence"/>
</dbReference>
<sequence>MEVTDKTDSAKDHSYQEIYVAVDKEKYSFEYYFMKNEKSATNVYKYAVDNLNKTYKENNSAKITENENNTQSVYDVTASDYHCKVIKKENTVLYVTAYPEYKEDAEKLVKELGY</sequence>
<accession>A0A3E4LPC5</accession>
<name>A0A3E4LPC5_9FIRM</name>
<organism evidence="1 2">
    <name type="scientific">[Ruminococcus] lactaris</name>
    <dbReference type="NCBI Taxonomy" id="46228"/>
    <lineage>
        <taxon>Bacteria</taxon>
        <taxon>Bacillati</taxon>
        <taxon>Bacillota</taxon>
        <taxon>Clostridia</taxon>
        <taxon>Lachnospirales</taxon>
        <taxon>Lachnospiraceae</taxon>
        <taxon>Mediterraneibacter</taxon>
    </lineage>
</organism>
<protein>
    <recommendedName>
        <fullName evidence="3">DUF4367 domain-containing protein</fullName>
    </recommendedName>
</protein>
<proteinExistence type="predicted"/>
<gene>
    <name evidence="1" type="ORF">DXD17_08370</name>
</gene>
<evidence type="ECO:0000313" key="1">
    <source>
        <dbReference type="EMBL" id="RGK39303.1"/>
    </source>
</evidence>
<comment type="caution">
    <text evidence="1">The sequence shown here is derived from an EMBL/GenBank/DDBJ whole genome shotgun (WGS) entry which is preliminary data.</text>
</comment>
<reference evidence="1 2" key="1">
    <citation type="submission" date="2018-08" db="EMBL/GenBank/DDBJ databases">
        <title>A genome reference for cultivated species of the human gut microbiota.</title>
        <authorList>
            <person name="Zou Y."/>
            <person name="Xue W."/>
            <person name="Luo G."/>
        </authorList>
    </citation>
    <scope>NUCLEOTIDE SEQUENCE [LARGE SCALE GENOMIC DNA]</scope>
    <source>
        <strain evidence="1 2">TF11-7</strain>
    </source>
</reference>
<dbReference type="AlphaFoldDB" id="A0A3E4LPC5"/>
<evidence type="ECO:0008006" key="3">
    <source>
        <dbReference type="Google" id="ProtNLM"/>
    </source>
</evidence>